<evidence type="ECO:0000256" key="2">
    <source>
        <dbReference type="ARBA" id="ARBA00001971"/>
    </source>
</evidence>
<dbReference type="PROSITE" id="PS51384">
    <property type="entry name" value="FAD_FR"/>
    <property type="match status" value="1"/>
</dbReference>
<dbReference type="SUPFAM" id="SSF52343">
    <property type="entry name" value="Ferredoxin reductase-like, C-terminal NADP-linked domain"/>
    <property type="match status" value="1"/>
</dbReference>
<feature type="domain" description="Flavodoxin-like" evidence="16">
    <location>
        <begin position="485"/>
        <end position="625"/>
    </location>
</feature>
<dbReference type="GO" id="GO:0005829">
    <property type="term" value="C:cytosol"/>
    <property type="evidence" value="ECO:0007669"/>
    <property type="project" value="TreeGrafter"/>
</dbReference>
<evidence type="ECO:0000256" key="5">
    <source>
        <dbReference type="ARBA" id="ARBA00022448"/>
    </source>
</evidence>
<evidence type="ECO:0000313" key="18">
    <source>
        <dbReference type="EMBL" id="GBE89287.1"/>
    </source>
</evidence>
<dbReference type="RefSeq" id="XP_027620200.1">
    <property type="nucleotide sequence ID" value="XM_027764399.1"/>
</dbReference>
<dbReference type="Pfam" id="PF00258">
    <property type="entry name" value="Flavodoxin_1"/>
    <property type="match status" value="1"/>
</dbReference>
<dbReference type="GO" id="GO:0005506">
    <property type="term" value="F:iron ion binding"/>
    <property type="evidence" value="ECO:0007669"/>
    <property type="project" value="InterPro"/>
</dbReference>
<keyword evidence="19" id="KW-1185">Reference proteome</keyword>
<proteinExistence type="inferred from homology"/>
<sequence>MSIPIPSPPSVPFLGHVTSIEREVPIRSFRLLAEQYGEIYKLKMINREIIVINSYALLDEVSDEKRFNKKVIGALDQVRNGVGDGLFTAHAPGEQNWYIAHRLLMPAFSPVTTRGMFDDMMDIVSQLILKWERFGVYHAIEPAEDYTRMTMDAICLCSMSYRLNSFYREGPHPFAKAMADFLIESGLRANRPAFVRAMMSGSNAKYEEDMRVLRSLVDEIIENRKAHPTEKKDVLDTMLYGRDKETGLGLPEENIKFNLLTFLIAGHETTSGMLTFITYYLLKNPECLRRLREEIDSVIGDRQMTANDLNRLPYLLAVMRETLRLSPSAPMRTVSPLEDTTLGGKYAVEKGATVVVNVIVVHRDPRVWGDDANEFRPERMLDGKFEALPPHAWQPFGFGMRGCIGRPFAWQEVQIAVVSILQKFDLTMQDPSYELELKQTLTIKPHNFRIYAIPRSRRPQLPAHPASVVLPPPAEVDEKREKRPLYVLYGSNTGSSEAFAQRLASDAAAHGFRATIGTLDSAVEHIPADGPVLIVTASVEGQPTDNAAHFVAWISQLKERELEGVKFGVFGCGNRDWVHTYQRIPKLCDELLDAHGGVRLVPRGEADASGGEFFDSFDKWEAETWEILAKEYRIAAAEIGEEAAGVQVQMVAHATARAELLRQPDAALGTVVANRILTSPNAPVKRHLEFKLPENMTFRAGDYLAILPTNPPRDVRRAIAYFGLSPEQEVTLTSAGPTSLPMNKPLSLYTLIGGYVELSQPATPRDLRILSSTASTPAATEALNALSSSYSSEVFAKRLSVLDILESTPGIELSVGAFLGLLPPMRIRQYSISSSPLADPGCASLTISVIAAAAMSGRTEPFLGVASTYLAGLRAGDKVQLTVRPSSAEFHPPADPTIPLVLLGAGSGLAPMRGFLQERAMQKEAGREVAISLLFFGCRAPSEDYLYADSDLKQWKELGVIDVRPAFSRASGESEGCKYVQDRVWHDRADITEAYGQGAKFFVCGSSKVAAGIKAKLTEIIKVNRQVDDAEAAELFGRATKGRFATDVFE</sequence>
<keyword evidence="8" id="KW-0288">FMN</keyword>
<dbReference type="Gene3D" id="1.20.990.10">
    <property type="entry name" value="NADPH-cytochrome p450 Reductase, Chain A, domain 3"/>
    <property type="match status" value="1"/>
</dbReference>
<evidence type="ECO:0000256" key="13">
    <source>
        <dbReference type="ARBA" id="ARBA00023004"/>
    </source>
</evidence>
<protein>
    <submittedName>
        <fullName evidence="18">Bifunctional cytochrome P450/NADPH--P450 reductase</fullName>
    </submittedName>
</protein>
<keyword evidence="5" id="KW-0813">Transport</keyword>
<dbReference type="Gene3D" id="3.40.50.80">
    <property type="entry name" value="Nucleotide-binding domain of ferredoxin-NADP reductase (FNR) module"/>
    <property type="match status" value="1"/>
</dbReference>
<comment type="cofactor">
    <cofactor evidence="2 15">
        <name>heme</name>
        <dbReference type="ChEBI" id="CHEBI:30413"/>
    </cofactor>
</comment>
<keyword evidence="7" id="KW-0285">Flavoprotein</keyword>
<dbReference type="SUPFAM" id="SSF48264">
    <property type="entry name" value="Cytochrome P450"/>
    <property type="match status" value="1"/>
</dbReference>
<dbReference type="InterPro" id="IPR029039">
    <property type="entry name" value="Flavoprotein-like_sf"/>
</dbReference>
<dbReference type="InterPro" id="IPR001128">
    <property type="entry name" value="Cyt_P450"/>
</dbReference>
<comment type="similarity">
    <text evidence="4">In the N-terminal section; belongs to the cytochrome P450 family.</text>
</comment>
<gene>
    <name evidence="18" type="ORF">SCP_1502950</name>
</gene>
<keyword evidence="13 15" id="KW-0408">Iron</keyword>
<dbReference type="PRINTS" id="PR00385">
    <property type="entry name" value="P450"/>
</dbReference>
<evidence type="ECO:0000313" key="19">
    <source>
        <dbReference type="Proteomes" id="UP000287166"/>
    </source>
</evidence>
<evidence type="ECO:0000256" key="3">
    <source>
        <dbReference type="ARBA" id="ARBA00001974"/>
    </source>
</evidence>
<dbReference type="Pfam" id="PF00667">
    <property type="entry name" value="FAD_binding_1"/>
    <property type="match status" value="1"/>
</dbReference>
<dbReference type="InParanoid" id="A0A401H4C7"/>
<evidence type="ECO:0000256" key="1">
    <source>
        <dbReference type="ARBA" id="ARBA00001917"/>
    </source>
</evidence>
<dbReference type="Pfam" id="PF00175">
    <property type="entry name" value="NAD_binding_1"/>
    <property type="match status" value="1"/>
</dbReference>
<keyword evidence="12" id="KW-0560">Oxidoreductase</keyword>
<dbReference type="Proteomes" id="UP000287166">
    <property type="component" value="Unassembled WGS sequence"/>
</dbReference>
<dbReference type="PROSITE" id="PS00086">
    <property type="entry name" value="CYTOCHROME_P450"/>
    <property type="match status" value="1"/>
</dbReference>
<dbReference type="InterPro" id="IPR023173">
    <property type="entry name" value="NADPH_Cyt_P450_Rdtase_alpha"/>
</dbReference>
<keyword evidence="11" id="KW-0521">NADP</keyword>
<dbReference type="STRING" id="139825.A0A401H4C7"/>
<dbReference type="Gene3D" id="3.40.50.360">
    <property type="match status" value="1"/>
</dbReference>
<dbReference type="InterPro" id="IPR036396">
    <property type="entry name" value="Cyt_P450_sf"/>
</dbReference>
<dbReference type="PROSITE" id="PS50902">
    <property type="entry name" value="FLAVODOXIN_LIKE"/>
    <property type="match status" value="1"/>
</dbReference>
<evidence type="ECO:0000259" key="16">
    <source>
        <dbReference type="PROSITE" id="PS50902"/>
    </source>
</evidence>
<dbReference type="GO" id="GO:0070330">
    <property type="term" value="F:aromatase activity"/>
    <property type="evidence" value="ECO:0007669"/>
    <property type="project" value="InterPro"/>
</dbReference>
<dbReference type="GO" id="GO:0010181">
    <property type="term" value="F:FMN binding"/>
    <property type="evidence" value="ECO:0007669"/>
    <property type="project" value="InterPro"/>
</dbReference>
<dbReference type="Gene3D" id="1.10.630.10">
    <property type="entry name" value="Cytochrome P450"/>
    <property type="match status" value="1"/>
</dbReference>
<dbReference type="EMBL" id="BFAD01000015">
    <property type="protein sequence ID" value="GBE89287.1"/>
    <property type="molecule type" value="Genomic_DNA"/>
</dbReference>
<dbReference type="PRINTS" id="PR00463">
    <property type="entry name" value="EP450I"/>
</dbReference>
<feature type="domain" description="FAD-binding FR-type" evidence="17">
    <location>
        <begin position="664"/>
        <end position="893"/>
    </location>
</feature>
<dbReference type="SUPFAM" id="SSF52218">
    <property type="entry name" value="Flavoproteins"/>
    <property type="match status" value="1"/>
</dbReference>
<dbReference type="Gene3D" id="2.40.30.10">
    <property type="entry name" value="Translation factors"/>
    <property type="match status" value="1"/>
</dbReference>
<dbReference type="AlphaFoldDB" id="A0A401H4C7"/>
<dbReference type="CDD" id="cd11068">
    <property type="entry name" value="CYP120A1"/>
    <property type="match status" value="1"/>
</dbReference>
<dbReference type="Pfam" id="PF00067">
    <property type="entry name" value="p450"/>
    <property type="match status" value="1"/>
</dbReference>
<keyword evidence="6 15" id="KW-0349">Heme</keyword>
<feature type="binding site" description="axial binding residue" evidence="15">
    <location>
        <position position="403"/>
    </location>
    <ligand>
        <name>heme</name>
        <dbReference type="ChEBI" id="CHEBI:30413"/>
    </ligand>
    <ligandPart>
        <name>Fe</name>
        <dbReference type="ChEBI" id="CHEBI:18248"/>
    </ligandPart>
</feature>
<evidence type="ECO:0000256" key="12">
    <source>
        <dbReference type="ARBA" id="ARBA00023002"/>
    </source>
</evidence>
<dbReference type="FunFam" id="1.10.630.10:FF:000040">
    <property type="entry name" value="Bifunctional cytochrome P450/NADPH--P450 reductase"/>
    <property type="match status" value="1"/>
</dbReference>
<keyword evidence="9 15" id="KW-0479">Metal-binding</keyword>
<evidence type="ECO:0000256" key="11">
    <source>
        <dbReference type="ARBA" id="ARBA00022857"/>
    </source>
</evidence>
<dbReference type="GeneID" id="38786204"/>
<keyword evidence="10" id="KW-0274">FAD</keyword>
<dbReference type="SUPFAM" id="SSF63380">
    <property type="entry name" value="Riboflavin synthase domain-like"/>
    <property type="match status" value="1"/>
</dbReference>
<dbReference type="PANTHER" id="PTHR19384:SF127">
    <property type="entry name" value="BIFUNCTIONAL CYTOCHROME P450_NADPH--P450 REDUCTASE"/>
    <property type="match status" value="1"/>
</dbReference>
<reference evidence="18 19" key="1">
    <citation type="journal article" date="2018" name="Sci. Rep.">
        <title>Genome sequence of the cauliflower mushroom Sparassis crispa (Hanabiratake) and its association with beneficial usage.</title>
        <authorList>
            <person name="Kiyama R."/>
            <person name="Furutani Y."/>
            <person name="Kawaguchi K."/>
            <person name="Nakanishi T."/>
        </authorList>
    </citation>
    <scope>NUCLEOTIDE SEQUENCE [LARGE SCALE GENOMIC DNA]</scope>
</reference>
<dbReference type="InterPro" id="IPR017927">
    <property type="entry name" value="FAD-bd_FR_type"/>
</dbReference>
<evidence type="ECO:0000259" key="17">
    <source>
        <dbReference type="PROSITE" id="PS51384"/>
    </source>
</evidence>
<dbReference type="InterPro" id="IPR002401">
    <property type="entry name" value="Cyt_P450_E_grp-I"/>
</dbReference>
<evidence type="ECO:0000256" key="7">
    <source>
        <dbReference type="ARBA" id="ARBA00022630"/>
    </source>
</evidence>
<evidence type="ECO:0000256" key="10">
    <source>
        <dbReference type="ARBA" id="ARBA00022827"/>
    </source>
</evidence>
<dbReference type="GO" id="GO:0020037">
    <property type="term" value="F:heme binding"/>
    <property type="evidence" value="ECO:0007669"/>
    <property type="project" value="InterPro"/>
</dbReference>
<dbReference type="GO" id="GO:0003958">
    <property type="term" value="F:NADPH-hemoprotein reductase activity"/>
    <property type="evidence" value="ECO:0007669"/>
    <property type="project" value="InterPro"/>
</dbReference>
<evidence type="ECO:0000256" key="4">
    <source>
        <dbReference type="ARBA" id="ARBA00010018"/>
    </source>
</evidence>
<evidence type="ECO:0000256" key="6">
    <source>
        <dbReference type="ARBA" id="ARBA00022617"/>
    </source>
</evidence>
<keyword evidence="14" id="KW-0503">Monooxygenase</keyword>
<organism evidence="18 19">
    <name type="scientific">Sparassis crispa</name>
    <dbReference type="NCBI Taxonomy" id="139825"/>
    <lineage>
        <taxon>Eukaryota</taxon>
        <taxon>Fungi</taxon>
        <taxon>Dikarya</taxon>
        <taxon>Basidiomycota</taxon>
        <taxon>Agaricomycotina</taxon>
        <taxon>Agaricomycetes</taxon>
        <taxon>Polyporales</taxon>
        <taxon>Sparassidaceae</taxon>
        <taxon>Sparassis</taxon>
    </lineage>
</organism>
<evidence type="ECO:0000256" key="14">
    <source>
        <dbReference type="ARBA" id="ARBA00023033"/>
    </source>
</evidence>
<evidence type="ECO:0000256" key="8">
    <source>
        <dbReference type="ARBA" id="ARBA00022643"/>
    </source>
</evidence>
<evidence type="ECO:0000256" key="15">
    <source>
        <dbReference type="PIRSR" id="PIRSR000209-1"/>
    </source>
</evidence>
<name>A0A401H4C7_9APHY</name>
<dbReference type="InterPro" id="IPR017938">
    <property type="entry name" value="Riboflavin_synthase-like_b-brl"/>
</dbReference>
<comment type="caution">
    <text evidence="18">The sequence shown here is derived from an EMBL/GenBank/DDBJ whole genome shotgun (WGS) entry which is preliminary data.</text>
</comment>
<evidence type="ECO:0000256" key="9">
    <source>
        <dbReference type="ARBA" id="ARBA00022723"/>
    </source>
</evidence>
<dbReference type="GO" id="GO:0050660">
    <property type="term" value="F:flavin adenine dinucleotide binding"/>
    <property type="evidence" value="ECO:0007669"/>
    <property type="project" value="TreeGrafter"/>
</dbReference>
<dbReference type="InterPro" id="IPR023206">
    <property type="entry name" value="Bifunctional_P450_P450_red"/>
</dbReference>
<dbReference type="InterPro" id="IPR001433">
    <property type="entry name" value="OxRdtase_FAD/NAD-bd"/>
</dbReference>
<dbReference type="InterPro" id="IPR008254">
    <property type="entry name" value="Flavodoxin/NO_synth"/>
</dbReference>
<comment type="cofactor">
    <cofactor evidence="3">
        <name>FAD</name>
        <dbReference type="ChEBI" id="CHEBI:57692"/>
    </cofactor>
</comment>
<accession>A0A401H4C7</accession>
<dbReference type="PIRSF" id="PIRSF000209">
    <property type="entry name" value="Bifunctional_P450_P450R"/>
    <property type="match status" value="1"/>
</dbReference>
<dbReference type="InterPro" id="IPR003097">
    <property type="entry name" value="CysJ-like_FAD-binding"/>
</dbReference>
<dbReference type="InterPro" id="IPR017972">
    <property type="entry name" value="Cyt_P450_CS"/>
</dbReference>
<dbReference type="OrthoDB" id="1470350at2759"/>
<dbReference type="PANTHER" id="PTHR19384">
    <property type="entry name" value="NITRIC OXIDE SYNTHASE-RELATED"/>
    <property type="match status" value="1"/>
</dbReference>
<dbReference type="InterPro" id="IPR039261">
    <property type="entry name" value="FNR_nucleotide-bd"/>
</dbReference>
<dbReference type="CDD" id="cd06206">
    <property type="entry name" value="bifunctional_CYPOR"/>
    <property type="match status" value="1"/>
</dbReference>
<comment type="cofactor">
    <cofactor evidence="1">
        <name>FMN</name>
        <dbReference type="ChEBI" id="CHEBI:58210"/>
    </cofactor>
</comment>